<feature type="chain" id="PRO_5040125237" evidence="1">
    <location>
        <begin position="24"/>
        <end position="167"/>
    </location>
</feature>
<evidence type="ECO:0000313" key="2">
    <source>
        <dbReference type="EMBL" id="CAB9504254.1"/>
    </source>
</evidence>
<keyword evidence="1" id="KW-0732">Signal</keyword>
<name>A0A9N8DP30_9STRA</name>
<evidence type="ECO:0000313" key="3">
    <source>
        <dbReference type="Proteomes" id="UP001153069"/>
    </source>
</evidence>
<proteinExistence type="predicted"/>
<comment type="caution">
    <text evidence="2">The sequence shown here is derived from an EMBL/GenBank/DDBJ whole genome shotgun (WGS) entry which is preliminary data.</text>
</comment>
<evidence type="ECO:0000256" key="1">
    <source>
        <dbReference type="SAM" id="SignalP"/>
    </source>
</evidence>
<reference evidence="2" key="1">
    <citation type="submission" date="2020-06" db="EMBL/GenBank/DDBJ databases">
        <authorList>
            <consortium name="Plant Systems Biology data submission"/>
        </authorList>
    </citation>
    <scope>NUCLEOTIDE SEQUENCE</scope>
    <source>
        <strain evidence="2">D6</strain>
    </source>
</reference>
<protein>
    <submittedName>
        <fullName evidence="2">Uncharacterized protein</fullName>
    </submittedName>
</protein>
<sequence length="167" mass="18626">MGMTKRQAFILMAIISRLSGTSGFARTLDPSVPGILSSTLRESTALVRHNEMLRSDIESAWSGLQNAAQDKHICQDVPQSIKESKNVCTKEGNYFEEYRQGPQVAQILASSTSSIGGLSREILQNSVLSFITCLCLPKLRLSPVLMTFVITLLKRQLFMARTHSWYE</sequence>
<dbReference type="AlphaFoldDB" id="A0A9N8DP30"/>
<feature type="signal peptide" evidence="1">
    <location>
        <begin position="1"/>
        <end position="23"/>
    </location>
</feature>
<dbReference type="Proteomes" id="UP001153069">
    <property type="component" value="Unassembled WGS sequence"/>
</dbReference>
<dbReference type="EMBL" id="CAICTM010000189">
    <property type="protein sequence ID" value="CAB9504254.1"/>
    <property type="molecule type" value="Genomic_DNA"/>
</dbReference>
<keyword evidence="3" id="KW-1185">Reference proteome</keyword>
<organism evidence="2 3">
    <name type="scientific">Seminavis robusta</name>
    <dbReference type="NCBI Taxonomy" id="568900"/>
    <lineage>
        <taxon>Eukaryota</taxon>
        <taxon>Sar</taxon>
        <taxon>Stramenopiles</taxon>
        <taxon>Ochrophyta</taxon>
        <taxon>Bacillariophyta</taxon>
        <taxon>Bacillariophyceae</taxon>
        <taxon>Bacillariophycidae</taxon>
        <taxon>Naviculales</taxon>
        <taxon>Naviculaceae</taxon>
        <taxon>Seminavis</taxon>
    </lineage>
</organism>
<gene>
    <name evidence="2" type="ORF">SEMRO_190_G082001.1</name>
</gene>
<accession>A0A9N8DP30</accession>